<accession>A0AAE9KFK7</accession>
<evidence type="ECO:0000313" key="2">
    <source>
        <dbReference type="Proteomes" id="UP000831298"/>
    </source>
</evidence>
<protein>
    <submittedName>
        <fullName evidence="1">Uncharacterized protein</fullName>
    </submittedName>
</protein>
<keyword evidence="2" id="KW-1185">Reference proteome</keyword>
<dbReference type="Proteomes" id="UP000831298">
    <property type="component" value="Segment"/>
</dbReference>
<proteinExistence type="predicted"/>
<sequence>MGLWRDYNGDLHDDSKETMTDWEYMERREHIENIRHWEGDECADAMMRSLNREYDN</sequence>
<organism evidence="1 2">
    <name type="scientific">Pseudomonas phage Kremar</name>
    <dbReference type="NCBI Taxonomy" id="2928831"/>
    <lineage>
        <taxon>Viruses</taxon>
        <taxon>Duplodnaviria</taxon>
        <taxon>Heunggongvirae</taxon>
        <taxon>Uroviricota</taxon>
        <taxon>Caudoviricetes</taxon>
        <taxon>Vandenendeviridae</taxon>
        <taxon>Gorskivirinae</taxon>
        <taxon>Kremarvirus</taxon>
        <taxon>Kremarvirus kremar</taxon>
    </lineage>
</organism>
<dbReference type="GeneID" id="80266061"/>
<dbReference type="KEGG" id="vg:80266061"/>
<evidence type="ECO:0000313" key="1">
    <source>
        <dbReference type="EMBL" id="UOL48426.1"/>
    </source>
</evidence>
<name>A0AAE9KFK7_9CAUD</name>
<dbReference type="RefSeq" id="YP_010766382.1">
    <property type="nucleotide sequence ID" value="NC_073679.1"/>
</dbReference>
<reference evidence="1 2" key="1">
    <citation type="submission" date="2022-02" db="EMBL/GenBank/DDBJ databases">
        <authorList>
            <person name="Gylling M."/>
        </authorList>
    </citation>
    <scope>NUCLEOTIDE SEQUENCE [LARGE SCALE GENOMIC DNA]</scope>
</reference>
<dbReference type="EMBL" id="OM982620">
    <property type="protein sequence ID" value="UOL48426.1"/>
    <property type="molecule type" value="Genomic_DNA"/>
</dbReference>